<dbReference type="KEGG" id="lal:AT746_18150"/>
<evidence type="ECO:0000313" key="3">
    <source>
        <dbReference type="Proteomes" id="UP000068447"/>
    </source>
</evidence>
<sequence length="624" mass="72039">MKNNTPFVLAGPLLRHCSPTELNFWLVTNAACEIELQLFDDNNHNLLQRALKEPEHRQIRMGRDCVMHLLQVKLGHLLPENRLIQYELLLGDQRIPVSQSTDGLCYPGYHHPGFVINSRIDNLLHGSCRKPHHPSEDGLLQVDRVLEDTQASPKQRPAMLILSGDQVYADDVAGPMLVAIHQLIEKLGLFDEHWQGTETNCSQQLFSDPNCYYQREALLPADKASQKMLERLFAGASKPIFTSSGAHNHLISFSEMLAMYLLVWSPECWQWVDLAAGEQRIPVKHCARYRQEKAIIQDFSANLKQIRRALAHIPSYMIFDDHDVTDDWNLSRSWEESAYGHPFSKRIIGNALLAYFLCQGWGNKPENYPELLAQTLPRFTDKGIEDHDQLLDIMLRWEHWHYYLDTQPKLIVLDTRTHRWRSESKASKPSGLMDWESLTELQQQLIGEDAVIMVSPAPIFGVKLIEVVQRIFTFFGKALLVDAENWMAHPGAANVLLNIFRHHKTPPHFVILSGDVHYSFVYNVTLRFRRHSPEILQITSSGIKNTFPERLLRWFDGLNRWLFASRSPLNYFTKRRRMLIKRRQPEHADGVLLNQSGIGQVLLNEDYEKIRARVLSSKGTIEFK</sequence>
<dbReference type="RefSeq" id="WP_062483335.1">
    <property type="nucleotide sequence ID" value="NZ_CP013650.1"/>
</dbReference>
<reference evidence="2 3" key="1">
    <citation type="submission" date="2015-12" db="EMBL/GenBank/DDBJ databases">
        <title>Complete genome of Lacimicrobium alkaliphilum KCTC 32984.</title>
        <authorList>
            <person name="Kim S.-G."/>
            <person name="Lee Y.-J."/>
        </authorList>
    </citation>
    <scope>NUCLEOTIDE SEQUENCE [LARGE SCALE GENOMIC DNA]</scope>
    <source>
        <strain evidence="2 3">YelD216</strain>
    </source>
</reference>
<proteinExistence type="predicted"/>
<dbReference type="InterPro" id="IPR029052">
    <property type="entry name" value="Metallo-depent_PP-like"/>
</dbReference>
<dbReference type="Proteomes" id="UP000068447">
    <property type="component" value="Chromosome"/>
</dbReference>
<dbReference type="Gene3D" id="3.60.21.70">
    <property type="entry name" value="PhoD-like phosphatase"/>
    <property type="match status" value="1"/>
</dbReference>
<dbReference type="Pfam" id="PF09423">
    <property type="entry name" value="PhoD"/>
    <property type="match status" value="1"/>
</dbReference>
<dbReference type="PANTHER" id="PTHR37031:SF2">
    <property type="entry name" value="PHOD-LIKE PHOSPHATASE METALLOPHOSPHATASE DOMAIN-CONTAINING PROTEIN"/>
    <property type="match status" value="1"/>
</dbReference>
<feature type="domain" description="PhoD-like phosphatase metallophosphatase" evidence="1">
    <location>
        <begin position="304"/>
        <end position="533"/>
    </location>
</feature>
<dbReference type="InterPro" id="IPR038607">
    <property type="entry name" value="PhoD-like_sf"/>
</dbReference>
<accession>A0A0U2ZNY9</accession>
<dbReference type="EMBL" id="CP013650">
    <property type="protein sequence ID" value="ALS99996.1"/>
    <property type="molecule type" value="Genomic_DNA"/>
</dbReference>
<organism evidence="2 3">
    <name type="scientific">Lacimicrobium alkaliphilum</name>
    <dbReference type="NCBI Taxonomy" id="1526571"/>
    <lineage>
        <taxon>Bacteria</taxon>
        <taxon>Pseudomonadati</taxon>
        <taxon>Pseudomonadota</taxon>
        <taxon>Gammaproteobacteria</taxon>
        <taxon>Alteromonadales</taxon>
        <taxon>Alteromonadaceae</taxon>
        <taxon>Lacimicrobium</taxon>
    </lineage>
</organism>
<dbReference type="SUPFAM" id="SSF56300">
    <property type="entry name" value="Metallo-dependent phosphatases"/>
    <property type="match status" value="1"/>
</dbReference>
<evidence type="ECO:0000313" key="2">
    <source>
        <dbReference type="EMBL" id="ALS99996.1"/>
    </source>
</evidence>
<dbReference type="InterPro" id="IPR018946">
    <property type="entry name" value="PhoD-like_MPP"/>
</dbReference>
<dbReference type="OrthoDB" id="9795624at2"/>
<evidence type="ECO:0000259" key="1">
    <source>
        <dbReference type="Pfam" id="PF09423"/>
    </source>
</evidence>
<dbReference type="PANTHER" id="PTHR37031">
    <property type="entry name" value="METALLOPHOSPHATASE BINDING DOMAIN PROTEIN"/>
    <property type="match status" value="1"/>
</dbReference>
<protein>
    <recommendedName>
        <fullName evidence="1">PhoD-like phosphatase metallophosphatase domain-containing protein</fullName>
    </recommendedName>
</protein>
<gene>
    <name evidence="2" type="ORF">AT746_18150</name>
</gene>
<keyword evidence="3" id="KW-1185">Reference proteome</keyword>
<dbReference type="CDD" id="cd07389">
    <property type="entry name" value="MPP_PhoD"/>
    <property type="match status" value="1"/>
</dbReference>
<name>A0A0U2ZNY9_9ALTE</name>
<dbReference type="AlphaFoldDB" id="A0A0U2ZNY9"/>
<dbReference type="STRING" id="1526571.AT746_18150"/>